<comment type="catalytic activity">
    <reaction evidence="8">
        <text>L-seryl-[protein] + ATP = O-phospho-L-seryl-[protein] + ADP + H(+)</text>
        <dbReference type="Rhea" id="RHEA:17989"/>
        <dbReference type="Rhea" id="RHEA-COMP:9863"/>
        <dbReference type="Rhea" id="RHEA-COMP:11604"/>
        <dbReference type="ChEBI" id="CHEBI:15378"/>
        <dbReference type="ChEBI" id="CHEBI:29999"/>
        <dbReference type="ChEBI" id="CHEBI:30616"/>
        <dbReference type="ChEBI" id="CHEBI:83421"/>
        <dbReference type="ChEBI" id="CHEBI:456216"/>
        <dbReference type="EC" id="2.7.11.1"/>
    </reaction>
</comment>
<evidence type="ECO:0000313" key="11">
    <source>
        <dbReference type="Proteomes" id="UP001153618"/>
    </source>
</evidence>
<evidence type="ECO:0000256" key="2">
    <source>
        <dbReference type="ARBA" id="ARBA00022527"/>
    </source>
</evidence>
<keyword evidence="5" id="KW-0418">Kinase</keyword>
<keyword evidence="11" id="KW-1185">Reference proteome</keyword>
<evidence type="ECO:0000313" key="10">
    <source>
        <dbReference type="EMBL" id="CAG7958769.1"/>
    </source>
</evidence>
<keyword evidence="6" id="KW-0067">ATP-binding</keyword>
<dbReference type="Pfam" id="PF00069">
    <property type="entry name" value="Pkinase"/>
    <property type="match status" value="2"/>
</dbReference>
<dbReference type="EC" id="2.7.11.1" evidence="1"/>
<dbReference type="InterPro" id="IPR000719">
    <property type="entry name" value="Prot_kinase_dom"/>
</dbReference>
<accession>A0A9W4HBH5</accession>
<keyword evidence="2" id="KW-0723">Serine/threonine-protein kinase</keyword>
<keyword evidence="3" id="KW-0808">Transferase</keyword>
<dbReference type="PROSITE" id="PS50011">
    <property type="entry name" value="PROTEIN_KINASE_DOM"/>
    <property type="match status" value="1"/>
</dbReference>
<evidence type="ECO:0000256" key="6">
    <source>
        <dbReference type="ARBA" id="ARBA00022840"/>
    </source>
</evidence>
<dbReference type="Gene3D" id="3.30.200.20">
    <property type="entry name" value="Phosphorylase Kinase, domain 1"/>
    <property type="match status" value="1"/>
</dbReference>
<proteinExistence type="predicted"/>
<evidence type="ECO:0000256" key="3">
    <source>
        <dbReference type="ARBA" id="ARBA00022679"/>
    </source>
</evidence>
<dbReference type="Proteomes" id="UP001153618">
    <property type="component" value="Unassembled WGS sequence"/>
</dbReference>
<protein>
    <recommendedName>
        <fullName evidence="1">non-specific serine/threonine protein kinase</fullName>
        <ecNumber evidence="1">2.7.11.1</ecNumber>
    </recommendedName>
</protein>
<dbReference type="Gene3D" id="1.10.510.10">
    <property type="entry name" value="Transferase(Phosphotransferase) domain 1"/>
    <property type="match status" value="1"/>
</dbReference>
<dbReference type="InterPro" id="IPR051334">
    <property type="entry name" value="SRPK"/>
</dbReference>
<dbReference type="GO" id="GO:0005524">
    <property type="term" value="F:ATP binding"/>
    <property type="evidence" value="ECO:0007669"/>
    <property type="project" value="UniProtKB-KW"/>
</dbReference>
<dbReference type="GO" id="GO:0000245">
    <property type="term" value="P:spliceosomal complex assembly"/>
    <property type="evidence" value="ECO:0007669"/>
    <property type="project" value="TreeGrafter"/>
</dbReference>
<dbReference type="SMART" id="SM00220">
    <property type="entry name" value="S_TKc"/>
    <property type="match status" value="1"/>
</dbReference>
<dbReference type="AlphaFoldDB" id="A0A9W4HBH5"/>
<feature type="domain" description="Protein kinase" evidence="9">
    <location>
        <begin position="39"/>
        <end position="367"/>
    </location>
</feature>
<dbReference type="InterPro" id="IPR011009">
    <property type="entry name" value="Kinase-like_dom_sf"/>
</dbReference>
<comment type="caution">
    <text evidence="10">The sequence shown here is derived from an EMBL/GenBank/DDBJ whole genome shotgun (WGS) entry which is preliminary data.</text>
</comment>
<organism evidence="10 11">
    <name type="scientific">Penicillium olsonii</name>
    <dbReference type="NCBI Taxonomy" id="99116"/>
    <lineage>
        <taxon>Eukaryota</taxon>
        <taxon>Fungi</taxon>
        <taxon>Dikarya</taxon>
        <taxon>Ascomycota</taxon>
        <taxon>Pezizomycotina</taxon>
        <taxon>Eurotiomycetes</taxon>
        <taxon>Eurotiomycetidae</taxon>
        <taxon>Eurotiales</taxon>
        <taxon>Aspergillaceae</taxon>
        <taxon>Penicillium</taxon>
    </lineage>
</organism>
<dbReference type="GO" id="GO:0004674">
    <property type="term" value="F:protein serine/threonine kinase activity"/>
    <property type="evidence" value="ECO:0007669"/>
    <property type="project" value="UniProtKB-KW"/>
</dbReference>
<dbReference type="OrthoDB" id="5979581at2759"/>
<reference evidence="10" key="1">
    <citation type="submission" date="2021-07" db="EMBL/GenBank/DDBJ databases">
        <authorList>
            <person name="Branca A.L. A."/>
        </authorList>
    </citation>
    <scope>NUCLEOTIDE SEQUENCE</scope>
</reference>
<dbReference type="EMBL" id="CAJVOS010000008">
    <property type="protein sequence ID" value="CAG7958769.1"/>
    <property type="molecule type" value="Genomic_DNA"/>
</dbReference>
<comment type="catalytic activity">
    <reaction evidence="7">
        <text>L-threonyl-[protein] + ATP = O-phospho-L-threonyl-[protein] + ADP + H(+)</text>
        <dbReference type="Rhea" id="RHEA:46608"/>
        <dbReference type="Rhea" id="RHEA-COMP:11060"/>
        <dbReference type="Rhea" id="RHEA-COMP:11605"/>
        <dbReference type="ChEBI" id="CHEBI:15378"/>
        <dbReference type="ChEBI" id="CHEBI:30013"/>
        <dbReference type="ChEBI" id="CHEBI:30616"/>
        <dbReference type="ChEBI" id="CHEBI:61977"/>
        <dbReference type="ChEBI" id="CHEBI:456216"/>
        <dbReference type="EC" id="2.7.11.1"/>
    </reaction>
</comment>
<dbReference type="PANTHER" id="PTHR47634:SF9">
    <property type="entry name" value="PROTEIN KINASE DOMAIN-CONTAINING PROTEIN-RELATED"/>
    <property type="match status" value="1"/>
</dbReference>
<evidence type="ECO:0000259" key="9">
    <source>
        <dbReference type="PROSITE" id="PS50011"/>
    </source>
</evidence>
<evidence type="ECO:0000256" key="4">
    <source>
        <dbReference type="ARBA" id="ARBA00022741"/>
    </source>
</evidence>
<dbReference type="GO" id="GO:0005634">
    <property type="term" value="C:nucleus"/>
    <property type="evidence" value="ECO:0007669"/>
    <property type="project" value="TreeGrafter"/>
</dbReference>
<evidence type="ECO:0000256" key="7">
    <source>
        <dbReference type="ARBA" id="ARBA00047899"/>
    </source>
</evidence>
<name>A0A9W4HBH5_PENOL</name>
<sequence length="369" mass="41645">MLSNLSKSIVREATTQFTSRTLSTTGIGLLQNGHWVNFLQFGLPKIQGCIHVISFARDYQTYPFQSLRLERYVTLMMLKADISSNSRERSILLQLSKLDTYHPGKNHVLQLLDQFEHKGPNGLHLCLVFPVMMSDGQAMTIREKPRCPGYVREISKQILLGLDYLHDQGLFHGDLQPANILFTLNCDLSGGMITEPEFSPVNWLPGVEVDNSAPRYLMSSQRPRGLLDNAAFSTLLVKIGDLGGDDFLPVTPMALRAPELLQPHPGNEKVDIWALGCLIFQLATNEPLFPVESFGCTIDEFHEILRSVMHELFEHGNQKFAIHISERLPTYFGKENTEELANFLWSALHERPEDRESTTGLLNHSFLVG</sequence>
<dbReference type="GO" id="GO:0005737">
    <property type="term" value="C:cytoplasm"/>
    <property type="evidence" value="ECO:0007669"/>
    <property type="project" value="TreeGrafter"/>
</dbReference>
<evidence type="ECO:0000256" key="5">
    <source>
        <dbReference type="ARBA" id="ARBA00022777"/>
    </source>
</evidence>
<dbReference type="SUPFAM" id="SSF56112">
    <property type="entry name" value="Protein kinase-like (PK-like)"/>
    <property type="match status" value="1"/>
</dbReference>
<dbReference type="PANTHER" id="PTHR47634">
    <property type="entry name" value="PROTEIN KINASE DOMAIN-CONTAINING PROTEIN-RELATED"/>
    <property type="match status" value="1"/>
</dbReference>
<keyword evidence="4" id="KW-0547">Nucleotide-binding</keyword>
<gene>
    <name evidence="10" type="ORF">POLS_LOCUS681</name>
</gene>
<evidence type="ECO:0000256" key="8">
    <source>
        <dbReference type="ARBA" id="ARBA00048679"/>
    </source>
</evidence>
<evidence type="ECO:0000256" key="1">
    <source>
        <dbReference type="ARBA" id="ARBA00012513"/>
    </source>
</evidence>
<dbReference type="GO" id="GO:0050684">
    <property type="term" value="P:regulation of mRNA processing"/>
    <property type="evidence" value="ECO:0007669"/>
    <property type="project" value="TreeGrafter"/>
</dbReference>